<name>Q5LA97_BACFN</name>
<evidence type="ECO:0000313" key="3">
    <source>
        <dbReference type="Proteomes" id="UP000006731"/>
    </source>
</evidence>
<dbReference type="AlphaFoldDB" id="Q5LA97"/>
<organism evidence="2 3">
    <name type="scientific">Bacteroides fragilis (strain ATCC 25285 / DSM 2151 / CCUG 4856 / JCM 11019 / LMG 10263 / NCTC 9343 / Onslow / VPI 2553 / EN-2)</name>
    <dbReference type="NCBI Taxonomy" id="272559"/>
    <lineage>
        <taxon>Bacteria</taxon>
        <taxon>Pseudomonadati</taxon>
        <taxon>Bacteroidota</taxon>
        <taxon>Bacteroidia</taxon>
        <taxon>Bacteroidales</taxon>
        <taxon>Bacteroidaceae</taxon>
        <taxon>Bacteroides</taxon>
    </lineage>
</organism>
<dbReference type="EMBL" id="CR626927">
    <property type="protein sequence ID" value="CAH08977.1"/>
    <property type="molecule type" value="Genomic_DNA"/>
</dbReference>
<dbReference type="Proteomes" id="UP000006731">
    <property type="component" value="Chromosome"/>
</dbReference>
<dbReference type="PaxDb" id="272559-BF9343_3196"/>
<gene>
    <name evidence="2" type="ORF">BF9343_3196</name>
</gene>
<dbReference type="Pfam" id="PF05272">
    <property type="entry name" value="VapE-like_dom"/>
    <property type="match status" value="1"/>
</dbReference>
<dbReference type="PANTHER" id="PTHR34985">
    <property type="entry name" value="SLR0554 PROTEIN"/>
    <property type="match status" value="1"/>
</dbReference>
<proteinExistence type="predicted"/>
<evidence type="ECO:0000259" key="1">
    <source>
        <dbReference type="Pfam" id="PF05272"/>
    </source>
</evidence>
<accession>Q5LA97</accession>
<dbReference type="KEGG" id="bfs:BF9343_3196"/>
<protein>
    <recommendedName>
        <fullName evidence="1">Virulence-associated protein E-like domain-containing protein</fullName>
    </recommendedName>
</protein>
<sequence>MDAPYVSMWTSCSGGCSNNMYQLPANYPMKEKRDNEAEHTEGRLSKNERIERQLNSLYDFRFNIVKSRTEYRAANTSGLYQPVTKFALNSFRRKLDVTAGITTSAENIRMILESDFANKVHPIREYLTALPLLNPAGHGYIKKLLNTVQVANPGEWEEYFTKWLVGVVANAMNDTGCQNHTCLVLTGDNQGQFKTWWLDNLCPSSLKNYLFTGKIDPQSKDILTLIAEYLFINIDDQLKELNKQNENALKNLITTPAVKYRRPYDIYIEEYPHLASFMASVNGNEFLTDPTGNRRFLPFEVLHIDKPTAESINMDNVYSEIMYLYRQGVRYWFNDAEIEELHLTNAEFEVQTVEFEMLMQYFEKPTEEEESLFFMTTAQILTCLRDVCPMQLSEKRLGEALRKAGFKRVQKRISNCNYSVYGYRIKPVSIPYTDNDYG</sequence>
<reference evidence="2 3" key="1">
    <citation type="journal article" date="2005" name="Science">
        <title>Extensive DNA inversions in the B. fragilis genome control variable gene expression.</title>
        <authorList>
            <person name="Cerdeno-Tarraga A.M."/>
            <person name="Patrick S."/>
            <person name="Crosmann L."/>
            <person name="Blakely G."/>
            <person name="Abratt V."/>
            <person name="Lennard N."/>
            <person name="Duerden B."/>
            <person name="Poxton I."/>
            <person name="Harris B."/>
            <person name="Quail M.A."/>
            <person name="Barron A."/>
            <person name="Clarck L."/>
            <person name="Corton C."/>
            <person name="Doggett J."/>
            <person name="Holden M.T.G."/>
            <person name="Larke N."/>
            <person name="Line A."/>
            <person name="Lord A."/>
            <person name="Norbertczak H."/>
            <person name="Ormond D."/>
            <person name="Price C."/>
            <person name="Rabbinowitsch E."/>
            <person name="Woodward J."/>
            <person name="Barrel B.G."/>
            <person name="Parkhill J."/>
        </authorList>
    </citation>
    <scope>NUCLEOTIDE SEQUENCE [LARGE SCALE GENOMIC DNA]</scope>
    <source>
        <strain evidence="3">ATCC 25285 / DSM 2151 / CCUG 4856 / JCM 11019 / LMG 10263 / NCTC 9343 / Onslow / VPI 2553 / EN-2</strain>
    </source>
</reference>
<keyword evidence="3" id="KW-1185">Reference proteome</keyword>
<dbReference type="eggNOG" id="COG5545">
    <property type="taxonomic scope" value="Bacteria"/>
</dbReference>
<dbReference type="InterPro" id="IPR007936">
    <property type="entry name" value="VapE-like_dom"/>
</dbReference>
<feature type="domain" description="Virulence-associated protein E-like" evidence="1">
    <location>
        <begin position="149"/>
        <end position="348"/>
    </location>
</feature>
<dbReference type="DNASU" id="3286666"/>
<evidence type="ECO:0000313" key="2">
    <source>
        <dbReference type="EMBL" id="CAH08977.1"/>
    </source>
</evidence>
<dbReference type="HOGENOM" id="CLU_024375_2_1_10"/>
<dbReference type="PANTHER" id="PTHR34985:SF1">
    <property type="entry name" value="SLR0554 PROTEIN"/>
    <property type="match status" value="1"/>
</dbReference>